<dbReference type="GO" id="GO:0016810">
    <property type="term" value="F:hydrolase activity, acting on carbon-nitrogen (but not peptide) bonds"/>
    <property type="evidence" value="ECO:0007669"/>
    <property type="project" value="InterPro"/>
</dbReference>
<dbReference type="AlphaFoldDB" id="A0A9E8SG15"/>
<reference evidence="1" key="1">
    <citation type="submission" date="2022-11" db="EMBL/GenBank/DDBJ databases">
        <title>Lacinutrix neustonica HL-RS19T sp. nov., isolated from the surface microlayer sample of brackish Lake Shihwa.</title>
        <authorList>
            <person name="Choi J.Y."/>
            <person name="Hwang C.Y."/>
        </authorList>
    </citation>
    <scope>NUCLEOTIDE SEQUENCE</scope>
    <source>
        <strain evidence="1">HL-RS19</strain>
    </source>
</reference>
<evidence type="ECO:0000313" key="2">
    <source>
        <dbReference type="Proteomes" id="UP001164705"/>
    </source>
</evidence>
<dbReference type="Proteomes" id="UP001164705">
    <property type="component" value="Chromosome"/>
</dbReference>
<proteinExistence type="predicted"/>
<dbReference type="RefSeq" id="WP_267675880.1">
    <property type="nucleotide sequence ID" value="NZ_CP113088.1"/>
</dbReference>
<dbReference type="EMBL" id="CP113088">
    <property type="protein sequence ID" value="WAC01265.1"/>
    <property type="molecule type" value="Genomic_DNA"/>
</dbReference>
<evidence type="ECO:0008006" key="3">
    <source>
        <dbReference type="Google" id="ProtNLM"/>
    </source>
</evidence>
<dbReference type="Gene3D" id="2.30.40.10">
    <property type="entry name" value="Urease, subunit C, domain 1"/>
    <property type="match status" value="1"/>
</dbReference>
<evidence type="ECO:0000313" key="1">
    <source>
        <dbReference type="EMBL" id="WAC01265.1"/>
    </source>
</evidence>
<dbReference type="InterPro" id="IPR011059">
    <property type="entry name" value="Metal-dep_hydrolase_composite"/>
</dbReference>
<protein>
    <recommendedName>
        <fullName evidence="3">Amidohydrolase-related domain-containing protein</fullName>
    </recommendedName>
</protein>
<organism evidence="1 2">
    <name type="scientific">Lacinutrix neustonica</name>
    <dbReference type="NCBI Taxonomy" id="2980107"/>
    <lineage>
        <taxon>Bacteria</taxon>
        <taxon>Pseudomonadati</taxon>
        <taxon>Bacteroidota</taxon>
        <taxon>Flavobacteriia</taxon>
        <taxon>Flavobacteriales</taxon>
        <taxon>Flavobacteriaceae</taxon>
        <taxon>Lacinutrix</taxon>
    </lineage>
</organism>
<sequence>MKHYANAGISNFDILKATCYNLSEMRSSQNEWGTIKVGAKSDMVLLNTNPLKNIENAKNINGIIFNGMFYSKTELEEKLNLEKR</sequence>
<gene>
    <name evidence="1" type="ORF">N7U66_14245</name>
</gene>
<name>A0A9E8SG15_9FLAO</name>
<keyword evidence="2" id="KW-1185">Reference proteome</keyword>
<accession>A0A9E8SG15</accession>
<dbReference type="SUPFAM" id="SSF51338">
    <property type="entry name" value="Composite domain of metallo-dependent hydrolases"/>
    <property type="match status" value="1"/>
</dbReference>
<dbReference type="KEGG" id="lnu:N7U66_14245"/>
<dbReference type="Gene3D" id="3.20.20.140">
    <property type="entry name" value="Metal-dependent hydrolases"/>
    <property type="match status" value="1"/>
</dbReference>